<organism evidence="10 11">
    <name type="scientific">Vibrio quintilis</name>
    <dbReference type="NCBI Taxonomy" id="1117707"/>
    <lineage>
        <taxon>Bacteria</taxon>
        <taxon>Pseudomonadati</taxon>
        <taxon>Pseudomonadota</taxon>
        <taxon>Gammaproteobacteria</taxon>
        <taxon>Vibrionales</taxon>
        <taxon>Vibrionaceae</taxon>
        <taxon>Vibrio</taxon>
    </lineage>
</organism>
<evidence type="ECO:0000256" key="6">
    <source>
        <dbReference type="SAM" id="SignalP"/>
    </source>
</evidence>
<feature type="domain" description="NfeD1b N-terminal" evidence="9">
    <location>
        <begin position="37"/>
        <end position="217"/>
    </location>
</feature>
<dbReference type="InterPro" id="IPR056739">
    <property type="entry name" value="NfeD_membrane"/>
</dbReference>
<protein>
    <recommendedName>
        <fullName evidence="12">NfeD-like C-terminal domain-containing protein</fullName>
    </recommendedName>
</protein>
<dbReference type="STRING" id="1117707.VQ7734_00699"/>
<dbReference type="EMBL" id="FRFG01000010">
    <property type="protein sequence ID" value="SHO54980.1"/>
    <property type="molecule type" value="Genomic_DNA"/>
</dbReference>
<sequence>MRCYLRIMVIILSCLAGFFAAAADQTAAGPTKTIPVLTISGAIGPAVGDYVIREIQLANQQPHMPAILLTIDTPGGLNSALREINQHILASDIPVICLVYPRGARAASAGTYILYACHIAAMSPATTLGAATPVRMGGMPGGDEKKDDNAQKTPDAMEKKILNDSIAYIRSLAQLRGRNVEWAEKAVREAATLSSEEALELNVIDELAATPEALVQAIDGRVIQLNQQPYTLDLSGAVQLPRQPDWRSRFLATITNPNIAYILMMIGIYGLLLEFYSPGLGISGVIGTISLLIALYAFHLLPVNYAGMGLILLAVALLVAESLVPSFGILGGGGVVAMILGSVFLIDSDLPELQISLNLIYAIALASAGMVIFVVRRLLSLRRKPAVSGCESMIGYQTIIDDDDDEAGQGFVLIGGERWAARCEHETPLHKGDHVTVCAVEGLTVLVRKVSESKQNDGFTDR</sequence>
<dbReference type="InterPro" id="IPR012340">
    <property type="entry name" value="NA-bd_OB-fold"/>
</dbReference>
<dbReference type="Gene3D" id="2.40.50.140">
    <property type="entry name" value="Nucleic acid-binding proteins"/>
    <property type="match status" value="1"/>
</dbReference>
<feature type="transmembrane region" description="Helical" evidence="5">
    <location>
        <begin position="250"/>
        <end position="272"/>
    </location>
</feature>
<evidence type="ECO:0000259" key="8">
    <source>
        <dbReference type="Pfam" id="PF24961"/>
    </source>
</evidence>
<dbReference type="InterPro" id="IPR002810">
    <property type="entry name" value="NfeD-like_C"/>
</dbReference>
<feature type="signal peptide" evidence="6">
    <location>
        <begin position="1"/>
        <end position="22"/>
    </location>
</feature>
<dbReference type="Gene3D" id="3.90.226.10">
    <property type="entry name" value="2-enoyl-CoA Hydratase, Chain A, domain 1"/>
    <property type="match status" value="1"/>
</dbReference>
<dbReference type="PANTHER" id="PTHR33507">
    <property type="entry name" value="INNER MEMBRANE PROTEIN YBBJ"/>
    <property type="match status" value="1"/>
</dbReference>
<dbReference type="GO" id="GO:0016020">
    <property type="term" value="C:membrane"/>
    <property type="evidence" value="ECO:0007669"/>
    <property type="project" value="UniProtKB-SubCell"/>
</dbReference>
<dbReference type="OrthoDB" id="5289056at2"/>
<evidence type="ECO:0000256" key="5">
    <source>
        <dbReference type="SAM" id="Phobius"/>
    </source>
</evidence>
<dbReference type="PANTHER" id="PTHR33507:SF4">
    <property type="entry name" value="NODULATION COMPETITIVENESS PROTEIN NFED"/>
    <property type="match status" value="1"/>
</dbReference>
<proteinExistence type="predicted"/>
<dbReference type="AlphaFoldDB" id="A0A1M7YQU4"/>
<feature type="transmembrane region" description="Helical" evidence="5">
    <location>
        <begin position="358"/>
        <end position="375"/>
    </location>
</feature>
<feature type="transmembrane region" description="Helical" evidence="5">
    <location>
        <begin position="303"/>
        <end position="320"/>
    </location>
</feature>
<keyword evidence="2 5" id="KW-0812">Transmembrane</keyword>
<feature type="transmembrane region" description="Helical" evidence="5">
    <location>
        <begin position="279"/>
        <end position="297"/>
    </location>
</feature>
<evidence type="ECO:0000256" key="2">
    <source>
        <dbReference type="ARBA" id="ARBA00022692"/>
    </source>
</evidence>
<keyword evidence="4 5" id="KW-0472">Membrane</keyword>
<evidence type="ECO:0008006" key="12">
    <source>
        <dbReference type="Google" id="ProtNLM"/>
    </source>
</evidence>
<evidence type="ECO:0000313" key="10">
    <source>
        <dbReference type="EMBL" id="SHO54980.1"/>
    </source>
</evidence>
<evidence type="ECO:0000313" key="11">
    <source>
        <dbReference type="Proteomes" id="UP000184600"/>
    </source>
</evidence>
<dbReference type="Proteomes" id="UP000184600">
    <property type="component" value="Unassembled WGS sequence"/>
</dbReference>
<reference evidence="11" key="1">
    <citation type="submission" date="2016-12" db="EMBL/GenBank/DDBJ databases">
        <authorList>
            <person name="Rodrigo-Torres L."/>
            <person name="Arahal R.D."/>
            <person name="Lucena T."/>
        </authorList>
    </citation>
    <scope>NUCLEOTIDE SEQUENCE [LARGE SCALE GENOMIC DNA]</scope>
</reference>
<evidence type="ECO:0000259" key="9">
    <source>
        <dbReference type="Pfam" id="PF25145"/>
    </source>
</evidence>
<dbReference type="Pfam" id="PF25145">
    <property type="entry name" value="NfeD1b_N"/>
    <property type="match status" value="1"/>
</dbReference>
<gene>
    <name evidence="10" type="ORF">VQ7734_00699</name>
</gene>
<dbReference type="Pfam" id="PF01957">
    <property type="entry name" value="NfeD"/>
    <property type="match status" value="1"/>
</dbReference>
<dbReference type="InterPro" id="IPR052165">
    <property type="entry name" value="Membrane_assoc_protease"/>
</dbReference>
<keyword evidence="3 5" id="KW-1133">Transmembrane helix</keyword>
<dbReference type="CDD" id="cd07020">
    <property type="entry name" value="Clp_protease_NfeD_1"/>
    <property type="match status" value="1"/>
</dbReference>
<dbReference type="SUPFAM" id="SSF52096">
    <property type="entry name" value="ClpP/crotonase"/>
    <property type="match status" value="1"/>
</dbReference>
<evidence type="ECO:0000256" key="1">
    <source>
        <dbReference type="ARBA" id="ARBA00004141"/>
    </source>
</evidence>
<feature type="domain" description="NfeD integral membrane" evidence="8">
    <location>
        <begin position="258"/>
        <end position="376"/>
    </location>
</feature>
<evidence type="ECO:0000259" key="7">
    <source>
        <dbReference type="Pfam" id="PF01957"/>
    </source>
</evidence>
<dbReference type="InterPro" id="IPR056738">
    <property type="entry name" value="NfeD1b_N"/>
</dbReference>
<dbReference type="SUPFAM" id="SSF141322">
    <property type="entry name" value="NfeD domain-like"/>
    <property type="match status" value="1"/>
</dbReference>
<evidence type="ECO:0000256" key="3">
    <source>
        <dbReference type="ARBA" id="ARBA00022989"/>
    </source>
</evidence>
<feature type="transmembrane region" description="Helical" evidence="5">
    <location>
        <begin position="327"/>
        <end position="346"/>
    </location>
</feature>
<comment type="subcellular location">
    <subcellularLocation>
        <location evidence="1">Membrane</location>
        <topology evidence="1">Multi-pass membrane protein</topology>
    </subcellularLocation>
</comment>
<dbReference type="RefSeq" id="WP_073579886.1">
    <property type="nucleotide sequence ID" value="NZ_AP024898.1"/>
</dbReference>
<name>A0A1M7YQU4_9VIBR</name>
<accession>A0A1M7YQU4</accession>
<dbReference type="InterPro" id="IPR029045">
    <property type="entry name" value="ClpP/crotonase-like_dom_sf"/>
</dbReference>
<feature type="chain" id="PRO_5012771384" description="NfeD-like C-terminal domain-containing protein" evidence="6">
    <location>
        <begin position="23"/>
        <end position="462"/>
    </location>
</feature>
<dbReference type="Pfam" id="PF24961">
    <property type="entry name" value="NfeD_membrane"/>
    <property type="match status" value="1"/>
</dbReference>
<keyword evidence="6" id="KW-0732">Signal</keyword>
<evidence type="ECO:0000256" key="4">
    <source>
        <dbReference type="ARBA" id="ARBA00023136"/>
    </source>
</evidence>
<keyword evidence="11" id="KW-1185">Reference proteome</keyword>
<feature type="domain" description="NfeD-like C-terminal" evidence="7">
    <location>
        <begin position="391"/>
        <end position="449"/>
    </location>
</feature>